<protein>
    <submittedName>
        <fullName evidence="2">Uncharacterized protein</fullName>
    </submittedName>
</protein>
<reference evidence="2" key="1">
    <citation type="submission" date="2020-07" db="EMBL/GenBank/DDBJ databases">
        <title>Genome sequence and genetic diversity analysis of an under-domesticated orphan crop, white fonio (Digitaria exilis).</title>
        <authorList>
            <person name="Bennetzen J.L."/>
            <person name="Chen S."/>
            <person name="Ma X."/>
            <person name="Wang X."/>
            <person name="Yssel A.E.J."/>
            <person name="Chaluvadi S.R."/>
            <person name="Johnson M."/>
            <person name="Gangashetty P."/>
            <person name="Hamidou F."/>
            <person name="Sanogo M.D."/>
            <person name="Zwaenepoel A."/>
            <person name="Wallace J."/>
            <person name="Van De Peer Y."/>
            <person name="Van Deynze A."/>
        </authorList>
    </citation>
    <scope>NUCLEOTIDE SEQUENCE</scope>
    <source>
        <tissue evidence="2">Leaves</tissue>
    </source>
</reference>
<name>A0A835E336_9POAL</name>
<gene>
    <name evidence="2" type="ORF">HU200_058785</name>
</gene>
<keyword evidence="3" id="KW-1185">Reference proteome</keyword>
<comment type="caution">
    <text evidence="2">The sequence shown here is derived from an EMBL/GenBank/DDBJ whole genome shotgun (WGS) entry which is preliminary data.</text>
</comment>
<sequence>MSYPQPGGPNMAGRFGAGGWGDQRAESRGAAASVLRASELAEQSKMASGGTDGRTEERREETDRRLVIAFSADAAGPREDGHWKDVQSLLQRIVELAQNWAILCPQERKQEFELKLGRLKSPGWETWEAAKLADPTKQDLINFLRQSEGREHMHIPDNLAPLLEEIAW</sequence>
<dbReference type="EMBL" id="JACEFO010002477">
    <property type="protein sequence ID" value="KAF8658949.1"/>
    <property type="molecule type" value="Genomic_DNA"/>
</dbReference>
<evidence type="ECO:0000256" key="1">
    <source>
        <dbReference type="SAM" id="MobiDB-lite"/>
    </source>
</evidence>
<dbReference type="AlphaFoldDB" id="A0A835E336"/>
<feature type="region of interest" description="Disordered" evidence="1">
    <location>
        <begin position="1"/>
        <end position="64"/>
    </location>
</feature>
<accession>A0A835E336</accession>
<evidence type="ECO:0000313" key="2">
    <source>
        <dbReference type="EMBL" id="KAF8658949.1"/>
    </source>
</evidence>
<evidence type="ECO:0000313" key="3">
    <source>
        <dbReference type="Proteomes" id="UP000636709"/>
    </source>
</evidence>
<organism evidence="2 3">
    <name type="scientific">Digitaria exilis</name>
    <dbReference type="NCBI Taxonomy" id="1010633"/>
    <lineage>
        <taxon>Eukaryota</taxon>
        <taxon>Viridiplantae</taxon>
        <taxon>Streptophyta</taxon>
        <taxon>Embryophyta</taxon>
        <taxon>Tracheophyta</taxon>
        <taxon>Spermatophyta</taxon>
        <taxon>Magnoliopsida</taxon>
        <taxon>Liliopsida</taxon>
        <taxon>Poales</taxon>
        <taxon>Poaceae</taxon>
        <taxon>PACMAD clade</taxon>
        <taxon>Panicoideae</taxon>
        <taxon>Panicodae</taxon>
        <taxon>Paniceae</taxon>
        <taxon>Anthephorinae</taxon>
        <taxon>Digitaria</taxon>
    </lineage>
</organism>
<dbReference type="OrthoDB" id="722001at2759"/>
<dbReference type="Proteomes" id="UP000636709">
    <property type="component" value="Unassembled WGS sequence"/>
</dbReference>
<feature type="compositionally biased region" description="Basic and acidic residues" evidence="1">
    <location>
        <begin position="53"/>
        <end position="64"/>
    </location>
</feature>
<proteinExistence type="predicted"/>